<dbReference type="InterPro" id="IPR039421">
    <property type="entry name" value="Type_1_exporter"/>
</dbReference>
<evidence type="ECO:0000256" key="7">
    <source>
        <dbReference type="SAM" id="Phobius"/>
    </source>
</evidence>
<dbReference type="CDD" id="cd18548">
    <property type="entry name" value="ABC_6TM_Tm287_like"/>
    <property type="match status" value="1"/>
</dbReference>
<feature type="transmembrane region" description="Helical" evidence="7">
    <location>
        <begin position="55"/>
        <end position="76"/>
    </location>
</feature>
<keyword evidence="4 10" id="KW-0067">ATP-binding</keyword>
<evidence type="ECO:0000256" key="5">
    <source>
        <dbReference type="ARBA" id="ARBA00022989"/>
    </source>
</evidence>
<dbReference type="InterPro" id="IPR003593">
    <property type="entry name" value="AAA+_ATPase"/>
</dbReference>
<keyword evidence="2 7" id="KW-0812">Transmembrane</keyword>
<dbReference type="InterPro" id="IPR027417">
    <property type="entry name" value="P-loop_NTPase"/>
</dbReference>
<dbReference type="InterPro" id="IPR003439">
    <property type="entry name" value="ABC_transporter-like_ATP-bd"/>
</dbReference>
<keyword evidence="11" id="KW-1185">Reference proteome</keyword>
<dbReference type="PROSITE" id="PS50929">
    <property type="entry name" value="ABC_TM1F"/>
    <property type="match status" value="1"/>
</dbReference>
<dbReference type="Gene3D" id="1.20.1560.10">
    <property type="entry name" value="ABC transporter type 1, transmembrane domain"/>
    <property type="match status" value="1"/>
</dbReference>
<feature type="transmembrane region" description="Helical" evidence="7">
    <location>
        <begin position="161"/>
        <end position="181"/>
    </location>
</feature>
<sequence length="669" mass="71479">MSKLCNIRAHMRPYVPLAFGGMVGKAIEVVFEIITPLIIARLIDDAIATHNSVSAQVYCALLVVCAGISYCCTLVCQYVAARTSQRLAADIRRDVLCGILNQKGAESSRFSHATLLNACMSDTNQLQLACALAIRQLIRCPLLVVMSLISAFFVHAQLASIMLVCVALVCALFWVVMRLMARAFGRTQRMQDNVSASTLQFLRAQGLIRMSNTQKGELASLTKANSDYTAQLYASARLSTMLSPLTFFVMNAGICCLLWLSAGADAGMAAAQIGASSACGGGGVADVISRLSLAPISQGMLVCLINYMTQTCFAIIYIANLLVLLSRGYASAQRIENVLASMHTQSEITPLPVEKPTSSESLKPPVARVSSLQPDTLSLERCSVWYAPSAFAQHHTSCNDVSSSNNTPGQPILAPSLQGSLEHHVLPALSNISCAFPSSGLCGVVGPVGSGKSTFLALCAGLIEPRCGQVHYGSCAPSALSDDEYRAAFCLISQQPQLIEGSVKDNICLRAPDASDEEIAHALAAARADEIVSSLDSGLHTYIPAHSRQFSGGQIQRLCLARAFIRPAKVLLLDDCTSALDAKVSAQVLESLYELAQERLVLFASSHVQDVQHAHTIIVLNNGSICAQGTHEELLEHSSLYRELCGYTYMGSASLSVNEPHAGKEVCRG</sequence>
<name>A0ABN0B1T6_9ACTN</name>
<evidence type="ECO:0000259" key="8">
    <source>
        <dbReference type="PROSITE" id="PS50893"/>
    </source>
</evidence>
<evidence type="ECO:0000256" key="2">
    <source>
        <dbReference type="ARBA" id="ARBA00022692"/>
    </source>
</evidence>
<evidence type="ECO:0000313" key="11">
    <source>
        <dbReference type="Proteomes" id="UP000004431"/>
    </source>
</evidence>
<feature type="transmembrane region" description="Helical" evidence="7">
    <location>
        <begin position="299"/>
        <end position="325"/>
    </location>
</feature>
<organism evidence="10 11">
    <name type="scientific">Fannyhessea vaginae PB189-T1-4</name>
    <dbReference type="NCBI Taxonomy" id="866774"/>
    <lineage>
        <taxon>Bacteria</taxon>
        <taxon>Bacillati</taxon>
        <taxon>Actinomycetota</taxon>
        <taxon>Coriobacteriia</taxon>
        <taxon>Coriobacteriales</taxon>
        <taxon>Atopobiaceae</taxon>
        <taxon>Fannyhessea</taxon>
    </lineage>
</organism>
<proteinExistence type="predicted"/>
<evidence type="ECO:0000259" key="9">
    <source>
        <dbReference type="PROSITE" id="PS50929"/>
    </source>
</evidence>
<evidence type="ECO:0000313" key="10">
    <source>
        <dbReference type="EMBL" id="EFL44743.1"/>
    </source>
</evidence>
<feature type="transmembrane region" description="Helical" evidence="7">
    <location>
        <begin position="137"/>
        <end position="155"/>
    </location>
</feature>
<evidence type="ECO:0000256" key="4">
    <source>
        <dbReference type="ARBA" id="ARBA00022840"/>
    </source>
</evidence>
<dbReference type="Pfam" id="PF00664">
    <property type="entry name" value="ABC_membrane"/>
    <property type="match status" value="1"/>
</dbReference>
<reference evidence="10 11" key="1">
    <citation type="submission" date="2010-08" db="EMBL/GenBank/DDBJ databases">
        <authorList>
            <person name="Durkin A.S."/>
            <person name="Madupu R."/>
            <person name="Torralba M."/>
            <person name="Gillis M."/>
            <person name="Methe B."/>
            <person name="Sutton G."/>
            <person name="Nelson K.E."/>
        </authorList>
    </citation>
    <scope>NUCLEOTIDE SEQUENCE [LARGE SCALE GENOMIC DNA]</scope>
    <source>
        <strain evidence="10 11">PB189-T1-4</strain>
    </source>
</reference>
<feature type="domain" description="ABC transporter" evidence="8">
    <location>
        <begin position="412"/>
        <end position="647"/>
    </location>
</feature>
<dbReference type="InterPro" id="IPR011527">
    <property type="entry name" value="ABC1_TM_dom"/>
</dbReference>
<keyword evidence="3" id="KW-0547">Nucleotide-binding</keyword>
<dbReference type="Proteomes" id="UP000004431">
    <property type="component" value="Unassembled WGS sequence"/>
</dbReference>
<accession>A0ABN0B1T6</accession>
<dbReference type="PANTHER" id="PTHR43394">
    <property type="entry name" value="ATP-DEPENDENT PERMEASE MDL1, MITOCHONDRIAL"/>
    <property type="match status" value="1"/>
</dbReference>
<feature type="domain" description="ABC transmembrane type-1" evidence="9">
    <location>
        <begin position="19"/>
        <end position="327"/>
    </location>
</feature>
<protein>
    <submittedName>
        <fullName evidence="10">ABC transporter, ATP-binding protein</fullName>
    </submittedName>
</protein>
<dbReference type="PANTHER" id="PTHR43394:SF1">
    <property type="entry name" value="ATP-BINDING CASSETTE SUB-FAMILY B MEMBER 10, MITOCHONDRIAL"/>
    <property type="match status" value="1"/>
</dbReference>
<dbReference type="Pfam" id="PF00005">
    <property type="entry name" value="ABC_tran"/>
    <property type="match status" value="1"/>
</dbReference>
<feature type="transmembrane region" description="Helical" evidence="7">
    <location>
        <begin position="21"/>
        <end position="43"/>
    </location>
</feature>
<dbReference type="PROSITE" id="PS00211">
    <property type="entry name" value="ABC_TRANSPORTER_1"/>
    <property type="match status" value="1"/>
</dbReference>
<dbReference type="PROSITE" id="PS50893">
    <property type="entry name" value="ABC_TRANSPORTER_2"/>
    <property type="match status" value="1"/>
</dbReference>
<dbReference type="SMART" id="SM00382">
    <property type="entry name" value="AAA"/>
    <property type="match status" value="1"/>
</dbReference>
<comment type="subcellular location">
    <subcellularLocation>
        <location evidence="1">Cell membrane</location>
        <topology evidence="1">Multi-pass membrane protein</topology>
    </subcellularLocation>
</comment>
<evidence type="ECO:0000256" key="6">
    <source>
        <dbReference type="ARBA" id="ARBA00023136"/>
    </source>
</evidence>
<dbReference type="SUPFAM" id="SSF52540">
    <property type="entry name" value="P-loop containing nucleoside triphosphate hydrolases"/>
    <property type="match status" value="1"/>
</dbReference>
<feature type="transmembrane region" description="Helical" evidence="7">
    <location>
        <begin position="241"/>
        <end position="260"/>
    </location>
</feature>
<evidence type="ECO:0000256" key="3">
    <source>
        <dbReference type="ARBA" id="ARBA00022741"/>
    </source>
</evidence>
<dbReference type="GO" id="GO:0005524">
    <property type="term" value="F:ATP binding"/>
    <property type="evidence" value="ECO:0007669"/>
    <property type="project" value="UniProtKB-KW"/>
</dbReference>
<dbReference type="EMBL" id="AEDQ01000003">
    <property type="protein sequence ID" value="EFL44743.1"/>
    <property type="molecule type" value="Genomic_DNA"/>
</dbReference>
<comment type="caution">
    <text evidence="10">The sequence shown here is derived from an EMBL/GenBank/DDBJ whole genome shotgun (WGS) entry which is preliminary data.</text>
</comment>
<dbReference type="RefSeq" id="WP_006303527.1">
    <property type="nucleotide sequence ID" value="NZ_AEDQ01000003.1"/>
</dbReference>
<dbReference type="Gene3D" id="3.40.50.300">
    <property type="entry name" value="P-loop containing nucleotide triphosphate hydrolases"/>
    <property type="match status" value="1"/>
</dbReference>
<dbReference type="InterPro" id="IPR017871">
    <property type="entry name" value="ABC_transporter-like_CS"/>
</dbReference>
<dbReference type="SUPFAM" id="SSF90123">
    <property type="entry name" value="ABC transporter transmembrane region"/>
    <property type="match status" value="1"/>
</dbReference>
<dbReference type="InterPro" id="IPR036640">
    <property type="entry name" value="ABC1_TM_sf"/>
</dbReference>
<keyword evidence="6 7" id="KW-0472">Membrane</keyword>
<gene>
    <name evidence="10" type="ORF">HMPREF9248_0782</name>
</gene>
<keyword evidence="5 7" id="KW-1133">Transmembrane helix</keyword>
<evidence type="ECO:0000256" key="1">
    <source>
        <dbReference type="ARBA" id="ARBA00004651"/>
    </source>
</evidence>